<evidence type="ECO:0000256" key="5">
    <source>
        <dbReference type="ARBA" id="ARBA00023049"/>
    </source>
</evidence>
<organism evidence="9 10">
    <name type="scientific">Azospirillum oleiclasticum</name>
    <dbReference type="NCBI Taxonomy" id="2735135"/>
    <lineage>
        <taxon>Bacteria</taxon>
        <taxon>Pseudomonadati</taxon>
        <taxon>Pseudomonadota</taxon>
        <taxon>Alphaproteobacteria</taxon>
        <taxon>Rhodospirillales</taxon>
        <taxon>Azospirillaceae</taxon>
        <taxon>Azospirillum</taxon>
    </lineage>
</organism>
<keyword evidence="4 6" id="KW-0862">Zinc</keyword>
<keyword evidence="2 6" id="KW-0479">Metal-binding</keyword>
<reference evidence="9 10" key="1">
    <citation type="submission" date="2020-05" db="EMBL/GenBank/DDBJ databases">
        <title>Azospirillum oleiclasticum sp. nov, a nitrogen-fixing and heavy crude oil-emulsifying bacterium isolated from the crude oil of Yumen Oilfield.</title>
        <authorList>
            <person name="Wu D."/>
            <person name="Cai M."/>
            <person name="Zhang X."/>
        </authorList>
    </citation>
    <scope>NUCLEOTIDE SEQUENCE [LARGE SCALE GENOMIC DNA]</scope>
    <source>
        <strain evidence="9 10">ROY-1-1-2</strain>
    </source>
</reference>
<comment type="similarity">
    <text evidence="6">Belongs to the peptidase M3 family.</text>
</comment>
<feature type="domain" description="Peptidase M3A/M3B catalytic" evidence="7">
    <location>
        <begin position="347"/>
        <end position="589"/>
    </location>
</feature>
<accession>A0ABX2TH48</accession>
<keyword evidence="1 6" id="KW-0645">Protease</keyword>
<dbReference type="InterPro" id="IPR013647">
    <property type="entry name" value="OligopepF_N_dom"/>
</dbReference>
<protein>
    <submittedName>
        <fullName evidence="9">M3 family oligoendopeptidase</fullName>
    </submittedName>
</protein>
<evidence type="ECO:0000256" key="6">
    <source>
        <dbReference type="RuleBase" id="RU003435"/>
    </source>
</evidence>
<keyword evidence="5 6" id="KW-0482">Metalloprotease</keyword>
<dbReference type="InterPro" id="IPR001567">
    <property type="entry name" value="Pept_M3A_M3B_dom"/>
</dbReference>
<feature type="domain" description="Oligopeptidase F N-terminal" evidence="8">
    <location>
        <begin position="125"/>
        <end position="194"/>
    </location>
</feature>
<dbReference type="EMBL" id="JABFDB010000030">
    <property type="protein sequence ID" value="NYZ23672.1"/>
    <property type="molecule type" value="Genomic_DNA"/>
</dbReference>
<dbReference type="Proteomes" id="UP000584642">
    <property type="component" value="Unassembled WGS sequence"/>
</dbReference>
<dbReference type="PANTHER" id="PTHR11804:SF5">
    <property type="entry name" value="OLIGOENDOPEPTIDASE F"/>
    <property type="match status" value="1"/>
</dbReference>
<dbReference type="RefSeq" id="WP_180285453.1">
    <property type="nucleotide sequence ID" value="NZ_JABFDB010000030.1"/>
</dbReference>
<dbReference type="Gene3D" id="1.10.1370.20">
    <property type="entry name" value="Oligoendopeptidase f, C-terminal domain"/>
    <property type="match status" value="1"/>
</dbReference>
<dbReference type="InterPro" id="IPR045090">
    <property type="entry name" value="Pept_M3A_M3B"/>
</dbReference>
<gene>
    <name evidence="9" type="ORF">HND93_28570</name>
</gene>
<proteinExistence type="inferred from homology"/>
<dbReference type="Pfam" id="PF01432">
    <property type="entry name" value="Peptidase_M3"/>
    <property type="match status" value="1"/>
</dbReference>
<dbReference type="SUPFAM" id="SSF55486">
    <property type="entry name" value="Metalloproteases ('zincins'), catalytic domain"/>
    <property type="match status" value="1"/>
</dbReference>
<dbReference type="CDD" id="cd09610">
    <property type="entry name" value="M3B_PepF"/>
    <property type="match status" value="1"/>
</dbReference>
<dbReference type="Pfam" id="PF08439">
    <property type="entry name" value="Peptidase_M3_N"/>
    <property type="match status" value="1"/>
</dbReference>
<evidence type="ECO:0000256" key="4">
    <source>
        <dbReference type="ARBA" id="ARBA00022833"/>
    </source>
</evidence>
<evidence type="ECO:0000259" key="8">
    <source>
        <dbReference type="Pfam" id="PF08439"/>
    </source>
</evidence>
<dbReference type="InterPro" id="IPR042088">
    <property type="entry name" value="OligoPept_F_C"/>
</dbReference>
<dbReference type="NCBIfam" id="TIGR02290">
    <property type="entry name" value="M3_fam_3"/>
    <property type="match status" value="1"/>
</dbReference>
<keyword evidence="3 6" id="KW-0378">Hydrolase</keyword>
<evidence type="ECO:0000259" key="7">
    <source>
        <dbReference type="Pfam" id="PF01432"/>
    </source>
</evidence>
<evidence type="ECO:0000256" key="1">
    <source>
        <dbReference type="ARBA" id="ARBA00022670"/>
    </source>
</evidence>
<dbReference type="InterPro" id="IPR011977">
    <property type="entry name" value="Pept_M3B_clade3"/>
</dbReference>
<evidence type="ECO:0000256" key="2">
    <source>
        <dbReference type="ARBA" id="ARBA00022723"/>
    </source>
</evidence>
<name>A0ABX2TH48_9PROT</name>
<comment type="caution">
    <text evidence="9">The sequence shown here is derived from an EMBL/GenBank/DDBJ whole genome shotgun (WGS) entry which is preliminary data.</text>
</comment>
<dbReference type="Gene3D" id="1.20.140.70">
    <property type="entry name" value="Oligopeptidase f, N-terminal domain"/>
    <property type="match status" value="1"/>
</dbReference>
<keyword evidence="10" id="KW-1185">Reference proteome</keyword>
<evidence type="ECO:0000256" key="3">
    <source>
        <dbReference type="ARBA" id="ARBA00022801"/>
    </source>
</evidence>
<comment type="cofactor">
    <cofactor evidence="6">
        <name>Zn(2+)</name>
        <dbReference type="ChEBI" id="CHEBI:29105"/>
    </cofactor>
    <text evidence="6">Binds 1 zinc ion.</text>
</comment>
<dbReference type="PANTHER" id="PTHR11804">
    <property type="entry name" value="PROTEASE M3 THIMET OLIGOPEPTIDASE-RELATED"/>
    <property type="match status" value="1"/>
</dbReference>
<evidence type="ECO:0000313" key="10">
    <source>
        <dbReference type="Proteomes" id="UP000584642"/>
    </source>
</evidence>
<evidence type="ECO:0000313" key="9">
    <source>
        <dbReference type="EMBL" id="NYZ23672.1"/>
    </source>
</evidence>
<sequence>MTSKAATADQPTLGPLPAWDLGDLYPGMESAELKADLDRAERAAKAFHQGHAGRLDALLQGDGGDALAAAIAEYERIDEVLSRVMSYAGLVYSGNMADPAIGKFYQGAQERVNAISTHLVFFTLEINRLDERALQDGIGRSKALERYAPWLRDVRLFREHQLSDEVERLLHEKHVVGRSAWNRLFDETIAGLRFPVGGQDLTCAEALNKLSDRDGAVRREAAQTIGRVLGDNVRLFALVTNTLAKDKEIEDSWRNYPTPVSARNLSNRVEDGVVRALHEAVRDAYPTLSHRYYRLKAGWFGQDHLDYWDRNAPLPDDADRSIPWAEARDIVLGAYGRFSGELADLGRRFFDNAWIDAAVRPGKAPGAFAHPTVPSAHPYLLVNYQGKTRDVMTLAHELGHGVHQILAGRQGHLLSDTPLTLAETASVFGEMLTFQSLLAAETDPKRRRIMLASKVEDMLNTVVRQIAFFDFETRIHTERREGELTPERLGEIWMAVQTESLGPALRFDADYRHFWSYIPHFIHSPFYVYAYAFGDCLVNSLYAVYQDSERGFAEKYLRMLAAGGTLRHKELLAPFGLDAGDPAFWQKGLRVIGGFIDELEATG</sequence>